<dbReference type="Pfam" id="PF20148">
    <property type="entry name" value="DUF6531"/>
    <property type="match status" value="1"/>
</dbReference>
<sequence>MFEAARLMDEIDHTSAMTGFVLGAIVGIAAVAYVSFTVATCGLGGILLGLAVGLAGNAIASLGESIGAAFSSAAGQIESGSPNVFINGRPAAFAIDSTAVCEKHSPIVKVAEGSSNVFINGKPAARKGDKLTCGAKIGTGSNNVFIGGGTHRYLAVDDEVSATARYTVDILLVVAGGAKAVGSIAKLGLQAGLKAAGPCALRFMGGIVLSDAIVRFGVAPLAEKVLGGLHGNPVDTTTGRKLLIDEFDFSLPGRMPIEWTRFYASDLNVDSVLGKGWVLPWEQSLRRKGSFLYLSDNQGRSVPFVTLDYNQRIYNAQEQLYLVRTNGGHYLVQTLDNVFYYFGEVPDDNQPVPLERIENALGHFLHFVRSEDGVLTDICATGGQRVHLHYDEVSHRLSTVKRIVDGKAVETLVRYHYDSNGQLNGVYNRNGDSVRTFSYTDGLMTRHANALGLGCEYRWEVLDDKPRVVEHWTSDGEHLHFDYDFEARQTRVTDVLGRCAEVTYNKDRRVIASTDFGGEQYRIALDDSGNITGLTLPDGNQLGFEYDDLSRLTAETDPLGRTTRFKHHYKTTLVKQVTYPDGSTWQARYDDRGNLITEIDALGNKTEYYNGEDGLPHTITDATLKSKYLWWNSLAQVERFQDCSGKSTHYRYDERHQLIAVTDALNNTTTLERKPGGEVLRIDHPDGSRERFTYNAHGQVLTHTNGKGQTTHLARNARGLPVRRQDPKGLMVAYQYDKALRLVALTNENDATYTFAYDHSDRLIEEKRIDQLTRRFSYNLGGHLTQVEETGYGEKGERPQRSTYFERDSIGRLLARLNDDARQDFAYDDSDRLLSIQRKPTDRGRKLGVTAEKLEFAYDILGRLTKEASPQGALTYDYDTLGNLTTLTLPHRPAPEPPVLRQRPPAPVEPRRATDQRHGTRRPAPRDLPHPGQTHQLLRLRRRRSQGLAIRNHPAR</sequence>
<feature type="domain" description="Double-stranded DNA deaminase toxin A prePAAR motif" evidence="6">
    <location>
        <begin position="1"/>
        <end position="56"/>
    </location>
</feature>
<dbReference type="InterPro" id="IPR056823">
    <property type="entry name" value="TEN-like_YD-shell"/>
</dbReference>
<dbReference type="RefSeq" id="WP_134296403.1">
    <property type="nucleotide sequence ID" value="NZ_LNKZ01000111.1"/>
</dbReference>
<dbReference type="InterPro" id="IPR045351">
    <property type="entry name" value="DUF6531"/>
</dbReference>
<accession>A0AAV1BD53</accession>
<dbReference type="InterPro" id="IPR057925">
    <property type="entry name" value="prePAAR_DddA"/>
</dbReference>
<evidence type="ECO:0000259" key="5">
    <source>
        <dbReference type="Pfam" id="PF25023"/>
    </source>
</evidence>
<evidence type="ECO:0000256" key="2">
    <source>
        <dbReference type="SAM" id="MobiDB-lite"/>
    </source>
</evidence>
<protein>
    <submittedName>
        <fullName evidence="7">Type IV secretion protein Rhs</fullName>
    </submittedName>
</protein>
<dbReference type="InterPro" id="IPR006530">
    <property type="entry name" value="YD"/>
</dbReference>
<dbReference type="InterPro" id="IPR031325">
    <property type="entry name" value="RHS_repeat"/>
</dbReference>
<evidence type="ECO:0000313" key="8">
    <source>
        <dbReference type="Proteomes" id="UP001177000"/>
    </source>
</evidence>
<evidence type="ECO:0000259" key="4">
    <source>
        <dbReference type="Pfam" id="PF20148"/>
    </source>
</evidence>
<organism evidence="7 8">
    <name type="scientific">Pseudomonas syringae pv. tomato</name>
    <dbReference type="NCBI Taxonomy" id="323"/>
    <lineage>
        <taxon>Bacteria</taxon>
        <taxon>Pseudomonadati</taxon>
        <taxon>Pseudomonadota</taxon>
        <taxon>Gammaproteobacteria</taxon>
        <taxon>Pseudomonadales</taxon>
        <taxon>Pseudomonadaceae</taxon>
        <taxon>Pseudomonas</taxon>
    </lineage>
</organism>
<keyword evidence="3" id="KW-0472">Membrane</keyword>
<dbReference type="PANTHER" id="PTHR32305">
    <property type="match status" value="1"/>
</dbReference>
<dbReference type="Pfam" id="PF25023">
    <property type="entry name" value="TEN_YD-shell"/>
    <property type="match status" value="1"/>
</dbReference>
<gene>
    <name evidence="7" type="ORF">DAPPPG215_01495</name>
</gene>
<feature type="region of interest" description="Disordered" evidence="2">
    <location>
        <begin position="887"/>
        <end position="935"/>
    </location>
</feature>
<evidence type="ECO:0000256" key="3">
    <source>
        <dbReference type="SAM" id="Phobius"/>
    </source>
</evidence>
<dbReference type="Pfam" id="PF25799">
    <property type="entry name" value="prePAAR_I"/>
    <property type="match status" value="1"/>
</dbReference>
<dbReference type="InterPro" id="IPR008727">
    <property type="entry name" value="PAAR_motif"/>
</dbReference>
<evidence type="ECO:0000313" key="7">
    <source>
        <dbReference type="EMBL" id="CAI8732557.1"/>
    </source>
</evidence>
<dbReference type="Proteomes" id="UP001177000">
    <property type="component" value="Chromosome"/>
</dbReference>
<feature type="transmembrane region" description="Helical" evidence="3">
    <location>
        <begin position="16"/>
        <end position="36"/>
    </location>
</feature>
<keyword evidence="1" id="KW-0677">Repeat</keyword>
<feature type="domain" description="Teneurin-like YD-shell" evidence="5">
    <location>
        <begin position="692"/>
        <end position="841"/>
    </location>
</feature>
<feature type="compositionally biased region" description="Basic and acidic residues" evidence="2">
    <location>
        <begin position="909"/>
        <end position="929"/>
    </location>
</feature>
<feature type="domain" description="DUF6531" evidence="4">
    <location>
        <begin position="231"/>
        <end position="304"/>
    </location>
</feature>
<evidence type="ECO:0000256" key="1">
    <source>
        <dbReference type="ARBA" id="ARBA00022737"/>
    </source>
</evidence>
<feature type="transmembrane region" description="Helical" evidence="3">
    <location>
        <begin position="43"/>
        <end position="63"/>
    </location>
</feature>
<dbReference type="Pfam" id="PF05488">
    <property type="entry name" value="PAAR_motif"/>
    <property type="match status" value="1"/>
</dbReference>
<evidence type="ECO:0000259" key="6">
    <source>
        <dbReference type="Pfam" id="PF25799"/>
    </source>
</evidence>
<dbReference type="CDD" id="cd14742">
    <property type="entry name" value="PAAR_RHS"/>
    <property type="match status" value="1"/>
</dbReference>
<proteinExistence type="predicted"/>
<reference evidence="7" key="1">
    <citation type="submission" date="2023-03" db="EMBL/GenBank/DDBJ databases">
        <authorList>
            <person name="Pothier F. J."/>
        </authorList>
    </citation>
    <scope>NUCLEOTIDE SEQUENCE</scope>
    <source>
        <strain evidence="7">DAPP-PG 215</strain>
    </source>
</reference>
<dbReference type="Gene3D" id="2.60.200.60">
    <property type="match status" value="1"/>
</dbReference>
<dbReference type="PANTHER" id="PTHR32305:SF15">
    <property type="entry name" value="PROTEIN RHSA-RELATED"/>
    <property type="match status" value="1"/>
</dbReference>
<dbReference type="AlphaFoldDB" id="A0AAV1BD53"/>
<name>A0AAV1BD53_PSEUB</name>
<keyword evidence="3" id="KW-1133">Transmembrane helix</keyword>
<keyword evidence="3" id="KW-0812">Transmembrane</keyword>
<dbReference type="EMBL" id="OX458335">
    <property type="protein sequence ID" value="CAI8732557.1"/>
    <property type="molecule type" value="Genomic_DNA"/>
</dbReference>
<dbReference type="InterPro" id="IPR050708">
    <property type="entry name" value="T6SS_VgrG/RHS"/>
</dbReference>
<dbReference type="NCBIfam" id="TIGR01643">
    <property type="entry name" value="YD_repeat_2x"/>
    <property type="match status" value="7"/>
</dbReference>
<dbReference type="Gene3D" id="2.180.10.10">
    <property type="entry name" value="RHS repeat-associated core"/>
    <property type="match status" value="3"/>
</dbReference>
<dbReference type="Pfam" id="PF05593">
    <property type="entry name" value="RHS_repeat"/>
    <property type="match status" value="4"/>
</dbReference>